<comment type="caution">
    <text evidence="1">The sequence shown here is derived from an EMBL/GenBank/DDBJ whole genome shotgun (WGS) entry which is preliminary data.</text>
</comment>
<accession>A0A9N9PMH9</accession>
<organism evidence="1 2">
    <name type="scientific">Hymenoscyphus fraxineus</name>
    <dbReference type="NCBI Taxonomy" id="746836"/>
    <lineage>
        <taxon>Eukaryota</taxon>
        <taxon>Fungi</taxon>
        <taxon>Dikarya</taxon>
        <taxon>Ascomycota</taxon>
        <taxon>Pezizomycotina</taxon>
        <taxon>Leotiomycetes</taxon>
        <taxon>Helotiales</taxon>
        <taxon>Helotiaceae</taxon>
        <taxon>Hymenoscyphus</taxon>
    </lineage>
</organism>
<name>A0A9N9PMH9_9HELO</name>
<dbReference type="Proteomes" id="UP000696280">
    <property type="component" value="Unassembled WGS sequence"/>
</dbReference>
<evidence type="ECO:0000313" key="1">
    <source>
        <dbReference type="EMBL" id="CAG8948698.1"/>
    </source>
</evidence>
<gene>
    <name evidence="1" type="ORF">HYFRA_00001819</name>
</gene>
<keyword evidence="2" id="KW-1185">Reference proteome</keyword>
<reference evidence="1" key="1">
    <citation type="submission" date="2021-07" db="EMBL/GenBank/DDBJ databases">
        <authorList>
            <person name="Durling M."/>
        </authorList>
    </citation>
    <scope>NUCLEOTIDE SEQUENCE</scope>
</reference>
<dbReference type="EMBL" id="CAJVRL010000001">
    <property type="protein sequence ID" value="CAG8948698.1"/>
    <property type="molecule type" value="Genomic_DNA"/>
</dbReference>
<proteinExistence type="predicted"/>
<dbReference type="AlphaFoldDB" id="A0A9N9PMH9"/>
<sequence>MDARRTGTSQPAAAPSRRLTIVPIAPERPSFFSSLFSTTKQQFKKLRTMCFPCIPVSNVELEELPAARSAEDRRRSGRASWIMAYDPVTRTNVRVGTCYDPVIIYPDRLDGEVEQVEVIRGSCLFSSGY</sequence>
<evidence type="ECO:0000313" key="2">
    <source>
        <dbReference type="Proteomes" id="UP000696280"/>
    </source>
</evidence>
<protein>
    <submittedName>
        <fullName evidence="1">Uncharacterized protein</fullName>
    </submittedName>
</protein>